<dbReference type="PROSITE" id="PS52029">
    <property type="entry name" value="LD_TPASE"/>
    <property type="match status" value="1"/>
</dbReference>
<keyword evidence="2" id="KW-0808">Transferase</keyword>
<dbReference type="InterPro" id="IPR005490">
    <property type="entry name" value="LD_TPept_cat_dom"/>
</dbReference>
<feature type="domain" description="L,D-TPase catalytic" evidence="8">
    <location>
        <begin position="252"/>
        <end position="387"/>
    </location>
</feature>
<dbReference type="GO" id="GO:0018104">
    <property type="term" value="P:peptidoglycan-protein cross-linking"/>
    <property type="evidence" value="ECO:0007669"/>
    <property type="project" value="TreeGrafter"/>
</dbReference>
<protein>
    <submittedName>
        <fullName evidence="9">Lipoprotein-anchoring transpeptidase ErfK/SrfK</fullName>
    </submittedName>
</protein>
<sequence>MVESHRDQGGLISRRGLLIAGGGALAAVVAACSTDGGSSPQKKSASAPPPEAVVTFEPAAGAANFDPLGPVLVSVTQGTLVDVVMTNNEGRVVPGVMTPDRAAWKPETPLGYTKTYALQVTTRDDEGRTRTHSSSFSTLAPNNLTMPSFVTTGGNALVDGATFGIGIVTVVHFDEPVPDRAAAQRCLSIQTEPAVEGQWSWLDDQNVHWRPREYYAPGTRVTARADVYGIDLGNGLYGQDNAACSFTIGDSHVSIADDTTKQVSVYVNGQLARTMPTSMGRGGTETVNGKTIHFWTQSGVYTVLSKANPVIMDSSTYGLPVNSRLGYRETIYYATRISNDGIYLHQLEDTIAQQGNTNMSSGCLNLNPDNARWFYDLSVTGDVVEVRNTGGPPLEQWQNGDWSIPWEQWVAGSAL</sequence>
<evidence type="ECO:0000256" key="2">
    <source>
        <dbReference type="ARBA" id="ARBA00022679"/>
    </source>
</evidence>
<dbReference type="PROSITE" id="PS51318">
    <property type="entry name" value="TAT"/>
    <property type="match status" value="1"/>
</dbReference>
<keyword evidence="9" id="KW-0449">Lipoprotein</keyword>
<accession>A0A495K7Y0</accession>
<evidence type="ECO:0000313" key="9">
    <source>
        <dbReference type="EMBL" id="RKR97396.1"/>
    </source>
</evidence>
<gene>
    <name evidence="9" type="ORF">DFJ75_4267</name>
</gene>
<evidence type="ECO:0000256" key="4">
    <source>
        <dbReference type="ARBA" id="ARBA00022984"/>
    </source>
</evidence>
<dbReference type="EMBL" id="RBKV01000001">
    <property type="protein sequence ID" value="RKR97396.1"/>
    <property type="molecule type" value="Genomic_DNA"/>
</dbReference>
<dbReference type="SUPFAM" id="SSF141523">
    <property type="entry name" value="L,D-transpeptidase catalytic domain-like"/>
    <property type="match status" value="1"/>
</dbReference>
<dbReference type="CDD" id="cd16913">
    <property type="entry name" value="YkuD_like"/>
    <property type="match status" value="1"/>
</dbReference>
<dbReference type="InterPro" id="IPR006311">
    <property type="entry name" value="TAT_signal"/>
</dbReference>
<name>A0A315TCK1_WILMA</name>
<keyword evidence="4 7" id="KW-0573">Peptidoglycan synthesis</keyword>
<comment type="pathway">
    <text evidence="1 7">Cell wall biogenesis; peptidoglycan biosynthesis.</text>
</comment>
<dbReference type="PROSITE" id="PS51257">
    <property type="entry name" value="PROKAR_LIPOPROTEIN"/>
    <property type="match status" value="1"/>
</dbReference>
<organism evidence="9 10">
    <name type="scientific">Williamsia marianensis</name>
    <dbReference type="NCBI Taxonomy" id="85044"/>
    <lineage>
        <taxon>Bacteria</taxon>
        <taxon>Bacillati</taxon>
        <taxon>Actinomycetota</taxon>
        <taxon>Actinomycetes</taxon>
        <taxon>Mycobacteriales</taxon>
        <taxon>Nocardiaceae</taxon>
        <taxon>Williamsia</taxon>
    </lineage>
</organism>
<dbReference type="CDD" id="cd13432">
    <property type="entry name" value="LDT_IgD_like_2"/>
    <property type="match status" value="1"/>
</dbReference>
<dbReference type="Pfam" id="PF17964">
    <property type="entry name" value="Big_10"/>
    <property type="match status" value="1"/>
</dbReference>
<dbReference type="GO" id="GO:0005576">
    <property type="term" value="C:extracellular region"/>
    <property type="evidence" value="ECO:0007669"/>
    <property type="project" value="TreeGrafter"/>
</dbReference>
<dbReference type="Gene3D" id="2.60.40.3710">
    <property type="match status" value="1"/>
</dbReference>
<dbReference type="GO" id="GO:0071555">
    <property type="term" value="P:cell wall organization"/>
    <property type="evidence" value="ECO:0007669"/>
    <property type="project" value="UniProtKB-UniRule"/>
</dbReference>
<dbReference type="GO" id="GO:0008360">
    <property type="term" value="P:regulation of cell shape"/>
    <property type="evidence" value="ECO:0007669"/>
    <property type="project" value="UniProtKB-UniRule"/>
</dbReference>
<dbReference type="InterPro" id="IPR041280">
    <property type="entry name" value="Big_10"/>
</dbReference>
<dbReference type="InterPro" id="IPR038063">
    <property type="entry name" value="Transpep_catalytic_dom"/>
</dbReference>
<keyword evidence="3 7" id="KW-0133">Cell shape</keyword>
<evidence type="ECO:0000313" key="10">
    <source>
        <dbReference type="Proteomes" id="UP000274762"/>
    </source>
</evidence>
<dbReference type="InterPro" id="IPR050979">
    <property type="entry name" value="LD-transpeptidase"/>
</dbReference>
<dbReference type="GO" id="GO:0071972">
    <property type="term" value="F:peptidoglycan L,D-transpeptidase activity"/>
    <property type="evidence" value="ECO:0007669"/>
    <property type="project" value="TreeGrafter"/>
</dbReference>
<reference evidence="9 10" key="1">
    <citation type="submission" date="2018-10" db="EMBL/GenBank/DDBJ databases">
        <title>Sequencing the genomes of 1000 actinobacteria strains.</title>
        <authorList>
            <person name="Klenk H.-P."/>
        </authorList>
    </citation>
    <scope>NUCLEOTIDE SEQUENCE [LARGE SCALE GENOMIC DNA]</scope>
    <source>
        <strain evidence="9 10">DSM 44343</strain>
    </source>
</reference>
<dbReference type="UniPathway" id="UPA00219"/>
<dbReference type="GO" id="GO:0016746">
    <property type="term" value="F:acyltransferase activity"/>
    <property type="evidence" value="ECO:0007669"/>
    <property type="project" value="UniProtKB-KW"/>
</dbReference>
<dbReference type="AlphaFoldDB" id="A0A315TCK1"/>
<feature type="active site" description="Nucleophile" evidence="7">
    <location>
        <position position="363"/>
    </location>
</feature>
<keyword evidence="5" id="KW-0012">Acyltransferase</keyword>
<accession>A0A315TCK1</accession>
<evidence type="ECO:0000256" key="1">
    <source>
        <dbReference type="ARBA" id="ARBA00004752"/>
    </source>
</evidence>
<comment type="caution">
    <text evidence="9">The sequence shown here is derived from an EMBL/GenBank/DDBJ whole genome shotgun (WGS) entry which is preliminary data.</text>
</comment>
<proteinExistence type="predicted"/>
<dbReference type="PANTHER" id="PTHR30582:SF2">
    <property type="entry name" value="L,D-TRANSPEPTIDASE YCIB-RELATED"/>
    <property type="match status" value="1"/>
</dbReference>
<evidence type="ECO:0000256" key="7">
    <source>
        <dbReference type="PROSITE-ProRule" id="PRU01373"/>
    </source>
</evidence>
<evidence type="ECO:0000256" key="6">
    <source>
        <dbReference type="ARBA" id="ARBA00023316"/>
    </source>
</evidence>
<dbReference type="Pfam" id="PF03734">
    <property type="entry name" value="YkuD"/>
    <property type="match status" value="1"/>
</dbReference>
<dbReference type="Gene3D" id="2.60.40.3780">
    <property type="match status" value="1"/>
</dbReference>
<evidence type="ECO:0000256" key="5">
    <source>
        <dbReference type="ARBA" id="ARBA00023315"/>
    </source>
</evidence>
<dbReference type="Gene3D" id="2.40.440.10">
    <property type="entry name" value="L,D-transpeptidase catalytic domain-like"/>
    <property type="match status" value="1"/>
</dbReference>
<dbReference type="Proteomes" id="UP000274762">
    <property type="component" value="Unassembled WGS sequence"/>
</dbReference>
<dbReference type="PANTHER" id="PTHR30582">
    <property type="entry name" value="L,D-TRANSPEPTIDASE"/>
    <property type="match status" value="1"/>
</dbReference>
<evidence type="ECO:0000259" key="8">
    <source>
        <dbReference type="PROSITE" id="PS52029"/>
    </source>
</evidence>
<feature type="active site" description="Proton donor/acceptor" evidence="7">
    <location>
        <position position="345"/>
    </location>
</feature>
<keyword evidence="6 7" id="KW-0961">Cell wall biogenesis/degradation</keyword>
<evidence type="ECO:0000256" key="3">
    <source>
        <dbReference type="ARBA" id="ARBA00022960"/>
    </source>
</evidence>